<evidence type="ECO:0000313" key="2">
    <source>
        <dbReference type="EMBL" id="KOM47894.1"/>
    </source>
</evidence>
<feature type="compositionally biased region" description="Basic residues" evidence="1">
    <location>
        <begin position="1"/>
        <end position="12"/>
    </location>
</feature>
<dbReference type="OMA" id="WITNIFE"/>
<accession>A0A0L9UZC2</accession>
<name>A0A0L9UZC2_PHAAN</name>
<dbReference type="EMBL" id="CM003377">
    <property type="protein sequence ID" value="KOM47894.1"/>
    <property type="molecule type" value="Genomic_DNA"/>
</dbReference>
<feature type="compositionally biased region" description="Acidic residues" evidence="1">
    <location>
        <begin position="292"/>
        <end position="302"/>
    </location>
</feature>
<proteinExistence type="predicted"/>
<protein>
    <submittedName>
        <fullName evidence="2">Uncharacterized protein</fullName>
    </submittedName>
</protein>
<dbReference type="Gramene" id="KOM47894">
    <property type="protein sequence ID" value="KOM47894"/>
    <property type="gene ID" value="LR48_Vigan07g159800"/>
</dbReference>
<evidence type="ECO:0000256" key="1">
    <source>
        <dbReference type="SAM" id="MobiDB-lite"/>
    </source>
</evidence>
<reference evidence="3" key="1">
    <citation type="journal article" date="2015" name="Proc. Natl. Acad. Sci. U.S.A.">
        <title>Genome sequencing of adzuki bean (Vigna angularis) provides insight into high starch and low fat accumulation and domestication.</title>
        <authorList>
            <person name="Yang K."/>
            <person name="Tian Z."/>
            <person name="Chen C."/>
            <person name="Luo L."/>
            <person name="Zhao B."/>
            <person name="Wang Z."/>
            <person name="Yu L."/>
            <person name="Li Y."/>
            <person name="Sun Y."/>
            <person name="Li W."/>
            <person name="Chen Y."/>
            <person name="Li Y."/>
            <person name="Zhang Y."/>
            <person name="Ai D."/>
            <person name="Zhao J."/>
            <person name="Shang C."/>
            <person name="Ma Y."/>
            <person name="Wu B."/>
            <person name="Wang M."/>
            <person name="Gao L."/>
            <person name="Sun D."/>
            <person name="Zhang P."/>
            <person name="Guo F."/>
            <person name="Wang W."/>
            <person name="Li Y."/>
            <person name="Wang J."/>
            <person name="Varshney R.K."/>
            <person name="Wang J."/>
            <person name="Ling H.Q."/>
            <person name="Wan P."/>
        </authorList>
    </citation>
    <scope>NUCLEOTIDE SEQUENCE</scope>
    <source>
        <strain evidence="3">cv. Jingnong 6</strain>
    </source>
</reference>
<sequence>MAEPSRRRRRRSYGSESTPLARGPNIHGWISDDGRHEEFLQMWKERKILRKKFVDLNWFTAHQFQFSQQLIEQGVQHLLQLQGRYYPDLVRVFYYNLRSHNGIVSTRVKGVDIILDNDIWTNVAHLPILENTMHVPNDFGDFNKILAYRSFMRNPQQPLPNRRYLLVGNLRMEERVLHYLIVWLLCPRGSNLAQCFETDLMIMSTITQNMKINWASLISDTIVCAKRYDRGHLPYPLLISLICVYKVVDVTGEKFLTVLRNHEIEESTLHQMGFIRQGNLFVRAEGDIAQDDDASAEEDEDIPMPHPTNVAGPSHPPQEYSLERISRQIEEMASMQQTRMDDMMAYHALRYDEINNHLKQIDDKLAKLYVSMLLLVCDLYIFLSKETLSVELVKYCYGDRGIAGSSLVCLRKCSEEEVILHEVFGGSVSSFVKIQRRCCFISCGIKRGVF</sequence>
<feature type="region of interest" description="Disordered" evidence="1">
    <location>
        <begin position="292"/>
        <end position="317"/>
    </location>
</feature>
<dbReference type="Proteomes" id="UP000053144">
    <property type="component" value="Chromosome 7"/>
</dbReference>
<gene>
    <name evidence="2" type="ORF">LR48_Vigan07g159800</name>
</gene>
<organism evidence="2 3">
    <name type="scientific">Phaseolus angularis</name>
    <name type="common">Azuki bean</name>
    <name type="synonym">Vigna angularis</name>
    <dbReference type="NCBI Taxonomy" id="3914"/>
    <lineage>
        <taxon>Eukaryota</taxon>
        <taxon>Viridiplantae</taxon>
        <taxon>Streptophyta</taxon>
        <taxon>Embryophyta</taxon>
        <taxon>Tracheophyta</taxon>
        <taxon>Spermatophyta</taxon>
        <taxon>Magnoliopsida</taxon>
        <taxon>eudicotyledons</taxon>
        <taxon>Gunneridae</taxon>
        <taxon>Pentapetalae</taxon>
        <taxon>rosids</taxon>
        <taxon>fabids</taxon>
        <taxon>Fabales</taxon>
        <taxon>Fabaceae</taxon>
        <taxon>Papilionoideae</taxon>
        <taxon>50 kb inversion clade</taxon>
        <taxon>NPAAA clade</taxon>
        <taxon>indigoferoid/millettioid clade</taxon>
        <taxon>Phaseoleae</taxon>
        <taxon>Vigna</taxon>
    </lineage>
</organism>
<dbReference type="AlphaFoldDB" id="A0A0L9UZC2"/>
<evidence type="ECO:0000313" key="3">
    <source>
        <dbReference type="Proteomes" id="UP000053144"/>
    </source>
</evidence>
<feature type="region of interest" description="Disordered" evidence="1">
    <location>
        <begin position="1"/>
        <end position="20"/>
    </location>
</feature>